<keyword evidence="4" id="KW-1185">Reference proteome</keyword>
<dbReference type="OrthoDB" id="9779889at2"/>
<feature type="domain" description="J" evidence="2">
    <location>
        <begin position="4"/>
        <end position="68"/>
    </location>
</feature>
<evidence type="ECO:0000313" key="3">
    <source>
        <dbReference type="EMBL" id="CZE48303.1"/>
    </source>
</evidence>
<name>A0A128EH39_9BACT</name>
<accession>A0A128EH39</accession>
<dbReference type="Gene3D" id="1.10.287.110">
    <property type="entry name" value="DnaJ domain"/>
    <property type="match status" value="1"/>
</dbReference>
<dbReference type="PANTHER" id="PTHR43096">
    <property type="entry name" value="DNAJ HOMOLOG 1, MITOCHONDRIAL-RELATED"/>
    <property type="match status" value="1"/>
</dbReference>
<protein>
    <submittedName>
        <fullName evidence="3">Protein translation intiation inhibitor</fullName>
    </submittedName>
</protein>
<dbReference type="InterPro" id="IPR036869">
    <property type="entry name" value="J_dom_sf"/>
</dbReference>
<gene>
    <name evidence="3" type="primary">cbpA</name>
    <name evidence="3" type="ORF">ERS672216_01341</name>
</gene>
<dbReference type="PANTHER" id="PTHR43096:SF52">
    <property type="entry name" value="DNAJ HOMOLOG 1, MITOCHONDRIAL-RELATED"/>
    <property type="match status" value="1"/>
</dbReference>
<dbReference type="Pfam" id="PF00226">
    <property type="entry name" value="DnaJ"/>
    <property type="match status" value="1"/>
</dbReference>
<dbReference type="PRINTS" id="PR00625">
    <property type="entry name" value="JDOMAIN"/>
</dbReference>
<dbReference type="SUPFAM" id="SSF46565">
    <property type="entry name" value="Chaperone J-domain"/>
    <property type="match status" value="1"/>
</dbReference>
<dbReference type="Pfam" id="PF01556">
    <property type="entry name" value="DnaJ_C"/>
    <property type="match status" value="1"/>
</dbReference>
<dbReference type="FunFam" id="2.60.260.20:FF:000013">
    <property type="entry name" value="DnaJ subfamily B member 11"/>
    <property type="match status" value="1"/>
</dbReference>
<reference evidence="3 4" key="1">
    <citation type="submission" date="2016-02" db="EMBL/GenBank/DDBJ databases">
        <authorList>
            <consortium name="Pathogen Informatics"/>
        </authorList>
    </citation>
    <scope>NUCLEOTIDE SEQUENCE [LARGE SCALE GENOMIC DNA]</scope>
    <source>
        <strain evidence="3 4">RC20</strain>
    </source>
</reference>
<dbReference type="EMBL" id="FIZP01000007">
    <property type="protein sequence ID" value="CZE48303.1"/>
    <property type="molecule type" value="Genomic_DNA"/>
</dbReference>
<dbReference type="PROSITE" id="PS50076">
    <property type="entry name" value="DNAJ_2"/>
    <property type="match status" value="1"/>
</dbReference>
<organism evidence="3 4">
    <name type="scientific">Campylobacter geochelonis</name>
    <dbReference type="NCBI Taxonomy" id="1780362"/>
    <lineage>
        <taxon>Bacteria</taxon>
        <taxon>Pseudomonadati</taxon>
        <taxon>Campylobacterota</taxon>
        <taxon>Epsilonproteobacteria</taxon>
        <taxon>Campylobacterales</taxon>
        <taxon>Campylobacteraceae</taxon>
        <taxon>Campylobacter</taxon>
    </lineage>
</organism>
<keyword evidence="1" id="KW-0143">Chaperone</keyword>
<dbReference type="SUPFAM" id="SSF49493">
    <property type="entry name" value="HSP40/DnaJ peptide-binding domain"/>
    <property type="match status" value="2"/>
</dbReference>
<dbReference type="GO" id="GO:0042026">
    <property type="term" value="P:protein refolding"/>
    <property type="evidence" value="ECO:0007669"/>
    <property type="project" value="TreeGrafter"/>
</dbReference>
<dbReference type="CDD" id="cd06257">
    <property type="entry name" value="DnaJ"/>
    <property type="match status" value="1"/>
</dbReference>
<sequence>MSDSLYETLGVSKDASAEEIKKAYRRLARKYHPDINKDPEAENKFKEINGAYEILSDENKRKQYDMHGDNMFGGQNFQDFARNAEDMGDLNEILKNIFGGGFASGNFRSNGGFSSGFNGFNGGGFAEDLDINARLNIDFDFAITGGEKQINLNGQSIKIRIPAGIKDGEKLRIRGKGKKSQRSNETGDIILIVSVENSSEYKIDGDDLYKNIDIPLKTALFGGKIDVKTYKKDVSIKISENTKNGQKIRLKGYGIQNRSSKIYGDLYLTVNVILPNINELDSQARKVLEENL</sequence>
<dbReference type="RefSeq" id="WP_075494400.1">
    <property type="nucleotide sequence ID" value="NZ_CP053844.1"/>
</dbReference>
<dbReference type="Proteomes" id="UP000069632">
    <property type="component" value="Unassembled WGS sequence"/>
</dbReference>
<dbReference type="PROSITE" id="PS00636">
    <property type="entry name" value="DNAJ_1"/>
    <property type="match status" value="1"/>
</dbReference>
<evidence type="ECO:0000259" key="2">
    <source>
        <dbReference type="PROSITE" id="PS50076"/>
    </source>
</evidence>
<evidence type="ECO:0000313" key="4">
    <source>
        <dbReference type="Proteomes" id="UP000069632"/>
    </source>
</evidence>
<dbReference type="InterPro" id="IPR001623">
    <property type="entry name" value="DnaJ_domain"/>
</dbReference>
<dbReference type="InterPro" id="IPR002939">
    <property type="entry name" value="DnaJ_C"/>
</dbReference>
<dbReference type="GO" id="GO:0005737">
    <property type="term" value="C:cytoplasm"/>
    <property type="evidence" value="ECO:0007669"/>
    <property type="project" value="TreeGrafter"/>
</dbReference>
<dbReference type="CDD" id="cd10747">
    <property type="entry name" value="DnaJ_C"/>
    <property type="match status" value="1"/>
</dbReference>
<dbReference type="SMART" id="SM00271">
    <property type="entry name" value="DnaJ"/>
    <property type="match status" value="1"/>
</dbReference>
<dbReference type="AlphaFoldDB" id="A0A128EH39"/>
<dbReference type="Gene3D" id="2.60.260.20">
    <property type="entry name" value="Urease metallochaperone UreE, N-terminal domain"/>
    <property type="match status" value="2"/>
</dbReference>
<evidence type="ECO:0000256" key="1">
    <source>
        <dbReference type="ARBA" id="ARBA00023186"/>
    </source>
</evidence>
<dbReference type="GO" id="GO:0051082">
    <property type="term" value="F:unfolded protein binding"/>
    <property type="evidence" value="ECO:0007669"/>
    <property type="project" value="InterPro"/>
</dbReference>
<dbReference type="InterPro" id="IPR018253">
    <property type="entry name" value="DnaJ_domain_CS"/>
</dbReference>
<proteinExistence type="predicted"/>
<dbReference type="InterPro" id="IPR008971">
    <property type="entry name" value="HSP40/DnaJ_pept-bd"/>
</dbReference>